<evidence type="ECO:0000256" key="4">
    <source>
        <dbReference type="ARBA" id="ARBA00022664"/>
    </source>
</evidence>
<organism evidence="5 6">
    <name type="scientific">Physcomitrium patens</name>
    <name type="common">Spreading-leaved earth moss</name>
    <name type="synonym">Physcomitrella patens</name>
    <dbReference type="NCBI Taxonomy" id="3218"/>
    <lineage>
        <taxon>Eukaryota</taxon>
        <taxon>Viridiplantae</taxon>
        <taxon>Streptophyta</taxon>
        <taxon>Embryophyta</taxon>
        <taxon>Bryophyta</taxon>
        <taxon>Bryophytina</taxon>
        <taxon>Bryopsida</taxon>
        <taxon>Funariidae</taxon>
        <taxon>Funariales</taxon>
        <taxon>Funariaceae</taxon>
        <taxon>Physcomitrium</taxon>
    </lineage>
</organism>
<evidence type="ECO:0000256" key="2">
    <source>
        <dbReference type="ARBA" id="ARBA00008778"/>
    </source>
</evidence>
<dbReference type="AlphaFoldDB" id="A0A7I4E2W2"/>
<keyword evidence="6" id="KW-1185">Reference proteome</keyword>
<dbReference type="GO" id="GO:0008047">
    <property type="term" value="F:enzyme activator activity"/>
    <property type="evidence" value="ECO:0007669"/>
    <property type="project" value="InterPro"/>
</dbReference>
<dbReference type="Proteomes" id="UP000006727">
    <property type="component" value="Chromosome 5"/>
</dbReference>
<gene>
    <name evidence="5" type="primary">LOC112282759</name>
</gene>
<reference evidence="5 6" key="1">
    <citation type="journal article" date="2008" name="Science">
        <title>The Physcomitrella genome reveals evolutionary insights into the conquest of land by plants.</title>
        <authorList>
            <person name="Rensing S."/>
            <person name="Lang D."/>
            <person name="Zimmer A."/>
            <person name="Terry A."/>
            <person name="Salamov A."/>
            <person name="Shapiro H."/>
            <person name="Nishiyama T."/>
            <person name="Perroud P.-F."/>
            <person name="Lindquist E."/>
            <person name="Kamisugi Y."/>
            <person name="Tanahashi T."/>
            <person name="Sakakibara K."/>
            <person name="Fujita T."/>
            <person name="Oishi K."/>
            <person name="Shin-I T."/>
            <person name="Kuroki Y."/>
            <person name="Toyoda A."/>
            <person name="Suzuki Y."/>
            <person name="Hashimoto A."/>
            <person name="Yamaguchi K."/>
            <person name="Sugano A."/>
            <person name="Kohara Y."/>
            <person name="Fujiyama A."/>
            <person name="Anterola A."/>
            <person name="Aoki S."/>
            <person name="Ashton N."/>
            <person name="Barbazuk W.B."/>
            <person name="Barker E."/>
            <person name="Bennetzen J."/>
            <person name="Bezanilla M."/>
            <person name="Blankenship R."/>
            <person name="Cho S.H."/>
            <person name="Dutcher S."/>
            <person name="Estelle M."/>
            <person name="Fawcett J.A."/>
            <person name="Gundlach H."/>
            <person name="Hanada K."/>
            <person name="Heyl A."/>
            <person name="Hicks K.A."/>
            <person name="Hugh J."/>
            <person name="Lohr M."/>
            <person name="Mayer K."/>
            <person name="Melkozernov A."/>
            <person name="Murata T."/>
            <person name="Nelson D."/>
            <person name="Pils B."/>
            <person name="Prigge M."/>
            <person name="Reiss B."/>
            <person name="Renner T."/>
            <person name="Rombauts S."/>
            <person name="Rushton P."/>
            <person name="Sanderfoot A."/>
            <person name="Schween G."/>
            <person name="Shiu S.-H."/>
            <person name="Stueber K."/>
            <person name="Theodoulou F.L."/>
            <person name="Tu H."/>
            <person name="Van de Peer Y."/>
            <person name="Verrier P.J."/>
            <person name="Waters E."/>
            <person name="Wood A."/>
            <person name="Yang L."/>
            <person name="Cove D."/>
            <person name="Cuming A."/>
            <person name="Hasebe M."/>
            <person name="Lucas S."/>
            <person name="Mishler D.B."/>
            <person name="Reski R."/>
            <person name="Grigoriev I."/>
            <person name="Quatrano R.S."/>
            <person name="Boore J.L."/>
        </authorList>
    </citation>
    <scope>NUCLEOTIDE SEQUENCE [LARGE SCALE GENOMIC DNA]</scope>
    <source>
        <strain evidence="5 6">cv. Gransden 2004</strain>
    </source>
</reference>
<dbReference type="Pfam" id="PF06058">
    <property type="entry name" value="DCP1"/>
    <property type="match status" value="1"/>
</dbReference>
<keyword evidence="3" id="KW-0963">Cytoplasm</keyword>
<dbReference type="PANTHER" id="PTHR16290">
    <property type="entry name" value="TRANSCRIPTION FACTOR SMIF DECAPPING ENZYME DCP1"/>
    <property type="match status" value="1"/>
</dbReference>
<dbReference type="GO" id="GO:0006397">
    <property type="term" value="P:mRNA processing"/>
    <property type="evidence" value="ECO:0007669"/>
    <property type="project" value="UniProtKB-KW"/>
</dbReference>
<evidence type="ECO:0000256" key="1">
    <source>
        <dbReference type="ARBA" id="ARBA00004496"/>
    </source>
</evidence>
<dbReference type="EMBL" id="ABEU02000005">
    <property type="status" value="NOT_ANNOTATED_CDS"/>
    <property type="molecule type" value="Genomic_DNA"/>
</dbReference>
<protein>
    <recommendedName>
        <fullName evidence="7">WH1 domain-containing protein</fullName>
    </recommendedName>
</protein>
<dbReference type="EnsemblPlants" id="Pp3c5_13560V3.2">
    <property type="protein sequence ID" value="Pp3c5_13560V3.2"/>
    <property type="gene ID" value="Pp3c5_13560"/>
</dbReference>
<dbReference type="GO" id="GO:0005737">
    <property type="term" value="C:cytoplasm"/>
    <property type="evidence" value="ECO:0007669"/>
    <property type="project" value="UniProtKB-SubCell"/>
</dbReference>
<name>A0A7I4E2W2_PHYPA</name>
<comment type="subcellular location">
    <subcellularLocation>
        <location evidence="1">Cytoplasm</location>
    </subcellularLocation>
</comment>
<evidence type="ECO:0000256" key="3">
    <source>
        <dbReference type="ARBA" id="ARBA00022490"/>
    </source>
</evidence>
<reference evidence="5 6" key="2">
    <citation type="journal article" date="2018" name="Plant J.">
        <title>The Physcomitrella patens chromosome-scale assembly reveals moss genome structure and evolution.</title>
        <authorList>
            <person name="Lang D."/>
            <person name="Ullrich K.K."/>
            <person name="Murat F."/>
            <person name="Fuchs J."/>
            <person name="Jenkins J."/>
            <person name="Haas F.B."/>
            <person name="Piednoel M."/>
            <person name="Gundlach H."/>
            <person name="Van Bel M."/>
            <person name="Meyberg R."/>
            <person name="Vives C."/>
            <person name="Morata J."/>
            <person name="Symeonidi A."/>
            <person name="Hiss M."/>
            <person name="Muchero W."/>
            <person name="Kamisugi Y."/>
            <person name="Saleh O."/>
            <person name="Blanc G."/>
            <person name="Decker E.L."/>
            <person name="van Gessel N."/>
            <person name="Grimwood J."/>
            <person name="Hayes R.D."/>
            <person name="Graham S.W."/>
            <person name="Gunter L.E."/>
            <person name="McDaniel S.F."/>
            <person name="Hoernstein S.N.W."/>
            <person name="Larsson A."/>
            <person name="Li F.W."/>
            <person name="Perroud P.F."/>
            <person name="Phillips J."/>
            <person name="Ranjan P."/>
            <person name="Rokshar D.S."/>
            <person name="Rothfels C.J."/>
            <person name="Schneider L."/>
            <person name="Shu S."/>
            <person name="Stevenson D.W."/>
            <person name="Thummler F."/>
            <person name="Tillich M."/>
            <person name="Villarreal Aguilar J.C."/>
            <person name="Widiez T."/>
            <person name="Wong G.K."/>
            <person name="Wymore A."/>
            <person name="Zhang Y."/>
            <person name="Zimmer A.D."/>
            <person name="Quatrano R.S."/>
            <person name="Mayer K.F.X."/>
            <person name="Goodstein D."/>
            <person name="Casacuberta J.M."/>
            <person name="Vandepoele K."/>
            <person name="Reski R."/>
            <person name="Cuming A.C."/>
            <person name="Tuskan G.A."/>
            <person name="Maumus F."/>
            <person name="Salse J."/>
            <person name="Schmutz J."/>
            <person name="Rensing S.A."/>
        </authorList>
    </citation>
    <scope>NUCLEOTIDE SEQUENCE [LARGE SCALE GENOMIC DNA]</scope>
    <source>
        <strain evidence="5 6">cv. Gransden 2004</strain>
    </source>
</reference>
<dbReference type="InterPro" id="IPR011993">
    <property type="entry name" value="PH-like_dom_sf"/>
</dbReference>
<dbReference type="PANTHER" id="PTHR16290:SF0">
    <property type="entry name" value="DECAPPING PROTEIN 1, ISOFORM A"/>
    <property type="match status" value="1"/>
</dbReference>
<reference evidence="5" key="3">
    <citation type="submission" date="2020-12" db="UniProtKB">
        <authorList>
            <consortium name="EnsemblPlants"/>
        </authorList>
    </citation>
    <scope>IDENTIFICATION</scope>
</reference>
<comment type="similarity">
    <text evidence="2">Belongs to the DCP1 family.</text>
</comment>
<evidence type="ECO:0000313" key="6">
    <source>
        <dbReference type="Proteomes" id="UP000006727"/>
    </source>
</evidence>
<keyword evidence="4" id="KW-0507">mRNA processing</keyword>
<accession>A0A7I4E2W2</accession>
<dbReference type="FunFam" id="2.30.29.30:FF:000159">
    <property type="entry name" value="mRNA-decapping enzyme-like protein"/>
    <property type="match status" value="1"/>
</dbReference>
<dbReference type="GO" id="GO:0000290">
    <property type="term" value="P:deadenylation-dependent decapping of nuclear-transcribed mRNA"/>
    <property type="evidence" value="ECO:0007669"/>
    <property type="project" value="InterPro"/>
</dbReference>
<dbReference type="InterPro" id="IPR010334">
    <property type="entry name" value="Dcp1"/>
</dbReference>
<evidence type="ECO:0000313" key="5">
    <source>
        <dbReference type="EnsemblPlants" id="Pp3c5_13560V3.2"/>
    </source>
</evidence>
<dbReference type="SUPFAM" id="SSF50729">
    <property type="entry name" value="PH domain-like"/>
    <property type="match status" value="1"/>
</dbReference>
<evidence type="ECO:0008006" key="7">
    <source>
        <dbReference type="Google" id="ProtNLM"/>
    </source>
</evidence>
<dbReference type="Gene3D" id="2.30.29.30">
    <property type="entry name" value="Pleckstrin-homology domain (PH domain)/Phosphotyrosine-binding domain (PTB)"/>
    <property type="match status" value="1"/>
</dbReference>
<sequence>MAQSGRPLPPQLDKTSTKELNLVVLQRMDQFVEDILATATHVSVYQMNSDTNQWISKDVEGSLFVVKRGRHPRFQFIVMNRRSTDNLVENLSGDLEHTLQSPYFIYRNANQEDLCIQFHNSSEFDDVTSLFQRLLDSLSKHHLKPRSFSPSSEFTELETVPTSFHLESPLERGPLVSSALPEAQDEPHERFFHSTFRSTSPDVILTGPSRPPTTYPVQPRTIVSAPHTLPPMPMPSLISPPTTALPPTSLAPAFSLDSPDVISNEQFIDIVYREIVNKHSY</sequence>
<dbReference type="CDD" id="cd09804">
    <property type="entry name" value="Dcp1"/>
    <property type="match status" value="1"/>
</dbReference>
<proteinExistence type="inferred from homology"/>
<dbReference type="Gramene" id="Pp3c5_13560V3.2">
    <property type="protein sequence ID" value="Pp3c5_13560V3.2"/>
    <property type="gene ID" value="Pp3c5_13560"/>
</dbReference>